<organism evidence="1 2">
    <name type="scientific">Zea mays</name>
    <name type="common">Maize</name>
    <dbReference type="NCBI Taxonomy" id="4577"/>
    <lineage>
        <taxon>Eukaryota</taxon>
        <taxon>Viridiplantae</taxon>
        <taxon>Streptophyta</taxon>
        <taxon>Embryophyta</taxon>
        <taxon>Tracheophyta</taxon>
        <taxon>Spermatophyta</taxon>
        <taxon>Magnoliopsida</taxon>
        <taxon>Liliopsida</taxon>
        <taxon>Poales</taxon>
        <taxon>Poaceae</taxon>
        <taxon>PACMAD clade</taxon>
        <taxon>Panicoideae</taxon>
        <taxon>Andropogonodae</taxon>
        <taxon>Andropogoneae</taxon>
        <taxon>Tripsacinae</taxon>
        <taxon>Zea</taxon>
    </lineage>
</organism>
<geneLocation type="mitochondrion" evidence="1"/>
<dbReference type="AlphaFoldDB" id="Q6R9B1"/>
<dbReference type="EMBL" id="AY506529">
    <property type="protein sequence ID" value="AAR91091.1"/>
    <property type="molecule type" value="Genomic_DNA"/>
</dbReference>
<dbReference type="Proteomes" id="UP000007305">
    <property type="component" value="Mitochondrion"/>
</dbReference>
<protein>
    <submittedName>
        <fullName evidence="1">Uncharacterized protein orf145</fullName>
    </submittedName>
</protein>
<sequence>MMLGLEWLTMHHATIDCPRRKVTFQKPGTKPFSLQFRQVGDRITTISALQAQHLIESGCTAYLVSAMQTKSEVKNLSSIPVVSEFTDVFHETLPGLPPEREVDLCIETKQATDGATSAKAVARFGLLYPPCHCHCHSRKNKLLLV</sequence>
<dbReference type="RefSeq" id="YP_588397.1">
    <property type="nucleotide sequence ID" value="NC_007982.1"/>
</dbReference>
<name>Q6R9B1_MAIZE</name>
<proteinExistence type="predicted"/>
<evidence type="ECO:0000313" key="1">
    <source>
        <dbReference type="EMBL" id="AAR91091.1"/>
    </source>
</evidence>
<keyword evidence="2" id="KW-1185">Reference proteome</keyword>
<reference evidence="1 2" key="1">
    <citation type="journal article" date="2004" name="Plant Physiol.">
        <title>Sequence and comparative analysis of the maize NB mitochondrial genome.</title>
        <authorList>
            <person name="Clifton S.W."/>
            <person name="Minx P."/>
            <person name="Fauron C.M.-R."/>
            <person name="Gibson M."/>
            <person name="Allen J.O."/>
            <person name="Sun H."/>
            <person name="Thompson M."/>
            <person name="Barbazuk W.B."/>
            <person name="Kanuganti S."/>
            <person name="Tayloe C."/>
            <person name="Meyer L."/>
            <person name="Wilson R.K."/>
            <person name="Newton K.J."/>
        </authorList>
    </citation>
    <scope>NUCLEOTIDE SEQUENCE</scope>
    <source>
        <strain evidence="2">cv. B37N</strain>
    </source>
</reference>
<dbReference type="GeneID" id="4055826"/>
<keyword evidence="1" id="KW-0496">Mitochondrion</keyword>
<accession>Q6R9B1</accession>
<dbReference type="STRING" id="4577.Q6R9B1"/>
<dbReference type="InParanoid" id="Q6R9B1"/>
<evidence type="ECO:0000313" key="2">
    <source>
        <dbReference type="Proteomes" id="UP000007305"/>
    </source>
</evidence>
<gene>
    <name evidence="1" type="primary">orf145</name>
</gene>
<dbReference type="OrthoDB" id="1741804at2759"/>